<evidence type="ECO:0000256" key="1">
    <source>
        <dbReference type="SAM" id="Phobius"/>
    </source>
</evidence>
<dbReference type="EMBL" id="LAZR01010775">
    <property type="protein sequence ID" value="KKM65124.1"/>
    <property type="molecule type" value="Genomic_DNA"/>
</dbReference>
<reference evidence="2" key="1">
    <citation type="journal article" date="2015" name="Nature">
        <title>Complex archaea that bridge the gap between prokaryotes and eukaryotes.</title>
        <authorList>
            <person name="Spang A."/>
            <person name="Saw J.H."/>
            <person name="Jorgensen S.L."/>
            <person name="Zaremba-Niedzwiedzka K."/>
            <person name="Martijn J."/>
            <person name="Lind A.E."/>
            <person name="van Eijk R."/>
            <person name="Schleper C."/>
            <person name="Guy L."/>
            <person name="Ettema T.J."/>
        </authorList>
    </citation>
    <scope>NUCLEOTIDE SEQUENCE</scope>
</reference>
<evidence type="ECO:0000313" key="2">
    <source>
        <dbReference type="EMBL" id="KKM65124.1"/>
    </source>
</evidence>
<feature type="transmembrane region" description="Helical" evidence="1">
    <location>
        <begin position="105"/>
        <end position="124"/>
    </location>
</feature>
<proteinExistence type="predicted"/>
<name>A0A0F9J5U7_9ZZZZ</name>
<keyword evidence="1" id="KW-0472">Membrane</keyword>
<comment type="caution">
    <text evidence="2">The sequence shown here is derived from an EMBL/GenBank/DDBJ whole genome shotgun (WGS) entry which is preliminary data.</text>
</comment>
<sequence length="151" mass="15652">MQDLGADLVAMEESLPHGGKALLEFCTETLPTADELVNFHTGLLEAGFHASMPTAKIISGVSTTTLVLQKGSPIWAALIGVLPLAIVGGLITFGITRLEAITENLLPLILAVGGIAVLLAGLLARPAERVAAAIATKARVEHERAELTAGR</sequence>
<gene>
    <name evidence="2" type="ORF">LCGC14_1494480</name>
</gene>
<protein>
    <submittedName>
        <fullName evidence="2">Uncharacterized protein</fullName>
    </submittedName>
</protein>
<dbReference type="AlphaFoldDB" id="A0A0F9J5U7"/>
<keyword evidence="1" id="KW-0812">Transmembrane</keyword>
<organism evidence="2">
    <name type="scientific">marine sediment metagenome</name>
    <dbReference type="NCBI Taxonomy" id="412755"/>
    <lineage>
        <taxon>unclassified sequences</taxon>
        <taxon>metagenomes</taxon>
        <taxon>ecological metagenomes</taxon>
    </lineage>
</organism>
<accession>A0A0F9J5U7</accession>
<feature type="transmembrane region" description="Helical" evidence="1">
    <location>
        <begin position="74"/>
        <end position="93"/>
    </location>
</feature>
<keyword evidence="1" id="KW-1133">Transmembrane helix</keyword>